<accession>A0A7K0CT63</accession>
<sequence length="291" mass="31454">MKYDKYDKWIPSRRTALAGALCLGVAGAVKLATGASSPRTDTLAVDDPKPGAAAAAAAAAARLAQAPASYRLYPSTHISGYGVPNAAPRAVPVRAAAHETLRGRAGSRLMALTFDDGPHPSQTPAILRILRRYDVRATFFVIGENIPWNRDVLKAVVADGHVVGNHSYTHPQLDLIGTDRVRRELTRTSDLIERTIGAPPRLARAPYGMWDERGLRICAELGMEPFQWNIDTNDWAEPGTRAITSAVLTGARPDAIVLSHDGGGDRWQTVSALESYLPRLLDQGYTMVQPS</sequence>
<dbReference type="Pfam" id="PF01522">
    <property type="entry name" value="Polysacc_deac_1"/>
    <property type="match status" value="1"/>
</dbReference>
<dbReference type="PROSITE" id="PS51677">
    <property type="entry name" value="NODB"/>
    <property type="match status" value="1"/>
</dbReference>
<dbReference type="Gene3D" id="3.20.20.370">
    <property type="entry name" value="Glycoside hydrolase/deacetylase"/>
    <property type="match status" value="1"/>
</dbReference>
<name>A0A7K0CT63_9ACTN</name>
<evidence type="ECO:0000256" key="3">
    <source>
        <dbReference type="SAM" id="SignalP"/>
    </source>
</evidence>
<proteinExistence type="predicted"/>
<keyword evidence="3" id="KW-0732">Signal</keyword>
<dbReference type="PANTHER" id="PTHR10587:SF133">
    <property type="entry name" value="CHITIN DEACETYLASE 1-RELATED"/>
    <property type="match status" value="1"/>
</dbReference>
<evidence type="ECO:0000256" key="2">
    <source>
        <dbReference type="ARBA" id="ARBA00022801"/>
    </source>
</evidence>
<dbReference type="GO" id="GO:0016810">
    <property type="term" value="F:hydrolase activity, acting on carbon-nitrogen (but not peptide) bonds"/>
    <property type="evidence" value="ECO:0007669"/>
    <property type="project" value="InterPro"/>
</dbReference>
<evidence type="ECO:0000313" key="5">
    <source>
        <dbReference type="EMBL" id="MQY16640.1"/>
    </source>
</evidence>
<dbReference type="RefSeq" id="WP_153457512.1">
    <property type="nucleotide sequence ID" value="NZ_WEGJ01000063.1"/>
</dbReference>
<dbReference type="InterPro" id="IPR002509">
    <property type="entry name" value="NODB_dom"/>
</dbReference>
<dbReference type="GO" id="GO:0016020">
    <property type="term" value="C:membrane"/>
    <property type="evidence" value="ECO:0007669"/>
    <property type="project" value="TreeGrafter"/>
</dbReference>
<evidence type="ECO:0000256" key="1">
    <source>
        <dbReference type="ARBA" id="ARBA00022723"/>
    </source>
</evidence>
<dbReference type="InterPro" id="IPR011330">
    <property type="entry name" value="Glyco_hydro/deAcase_b/a-brl"/>
</dbReference>
<dbReference type="SUPFAM" id="SSF88713">
    <property type="entry name" value="Glycoside hydrolase/deacetylase"/>
    <property type="match status" value="1"/>
</dbReference>
<keyword evidence="6" id="KW-1185">Reference proteome</keyword>
<gene>
    <name evidence="5" type="ORF">SRB5_68420</name>
</gene>
<dbReference type="OrthoDB" id="9763050at2"/>
<dbReference type="AlphaFoldDB" id="A0A7K0CT63"/>
<dbReference type="GO" id="GO:0046872">
    <property type="term" value="F:metal ion binding"/>
    <property type="evidence" value="ECO:0007669"/>
    <property type="project" value="UniProtKB-KW"/>
</dbReference>
<dbReference type="InterPro" id="IPR050248">
    <property type="entry name" value="Polysacc_deacetylase_ArnD"/>
</dbReference>
<protein>
    <recommendedName>
        <fullName evidence="4">NodB homology domain-containing protein</fullName>
    </recommendedName>
</protein>
<keyword evidence="1" id="KW-0479">Metal-binding</keyword>
<evidence type="ECO:0000313" key="6">
    <source>
        <dbReference type="Proteomes" id="UP000466345"/>
    </source>
</evidence>
<dbReference type="GO" id="GO:0005975">
    <property type="term" value="P:carbohydrate metabolic process"/>
    <property type="evidence" value="ECO:0007669"/>
    <property type="project" value="InterPro"/>
</dbReference>
<dbReference type="PANTHER" id="PTHR10587">
    <property type="entry name" value="GLYCOSYL TRANSFERASE-RELATED"/>
    <property type="match status" value="1"/>
</dbReference>
<evidence type="ECO:0000259" key="4">
    <source>
        <dbReference type="PROSITE" id="PS51677"/>
    </source>
</evidence>
<dbReference type="CDD" id="cd10917">
    <property type="entry name" value="CE4_NodB_like_6s_7s"/>
    <property type="match status" value="1"/>
</dbReference>
<dbReference type="EMBL" id="WEGJ01000063">
    <property type="protein sequence ID" value="MQY16640.1"/>
    <property type="molecule type" value="Genomic_DNA"/>
</dbReference>
<feature type="domain" description="NodB homology" evidence="4">
    <location>
        <begin position="108"/>
        <end position="288"/>
    </location>
</feature>
<feature type="signal peptide" evidence="3">
    <location>
        <begin position="1"/>
        <end position="31"/>
    </location>
</feature>
<organism evidence="5 6">
    <name type="scientific">Streptomyces smaragdinus</name>
    <dbReference type="NCBI Taxonomy" id="2585196"/>
    <lineage>
        <taxon>Bacteria</taxon>
        <taxon>Bacillati</taxon>
        <taxon>Actinomycetota</taxon>
        <taxon>Actinomycetes</taxon>
        <taxon>Kitasatosporales</taxon>
        <taxon>Streptomycetaceae</taxon>
        <taxon>Streptomyces</taxon>
    </lineage>
</organism>
<feature type="chain" id="PRO_5038822024" description="NodB homology domain-containing protein" evidence="3">
    <location>
        <begin position="32"/>
        <end position="291"/>
    </location>
</feature>
<dbReference type="Proteomes" id="UP000466345">
    <property type="component" value="Unassembled WGS sequence"/>
</dbReference>
<reference evidence="5 6" key="1">
    <citation type="submission" date="2019-10" db="EMBL/GenBank/DDBJ databases">
        <title>Streptomyces smaragdinus sp. nov. and Streptomyces fabii sp. nov., isolated from the gut of fungus growing-termite Macrotermes natalensis.</title>
        <authorList>
            <person name="Schwitalla J."/>
            <person name="Benndorf R."/>
            <person name="Martin K."/>
            <person name="De Beer W."/>
            <person name="Kaster A.-K."/>
            <person name="Vollmers J."/>
            <person name="Poulsen M."/>
            <person name="Beemelmanns C."/>
        </authorList>
    </citation>
    <scope>NUCLEOTIDE SEQUENCE [LARGE SCALE GENOMIC DNA]</scope>
    <source>
        <strain evidence="5 6">RB5</strain>
    </source>
</reference>
<comment type="caution">
    <text evidence="5">The sequence shown here is derived from an EMBL/GenBank/DDBJ whole genome shotgun (WGS) entry which is preliminary data.</text>
</comment>
<keyword evidence="2" id="KW-0378">Hydrolase</keyword>